<protein>
    <submittedName>
        <fullName evidence="2">Low temperature requirement protein A</fullName>
    </submittedName>
</protein>
<feature type="transmembrane region" description="Helical" evidence="1">
    <location>
        <begin position="256"/>
        <end position="278"/>
    </location>
</feature>
<feature type="transmembrane region" description="Helical" evidence="1">
    <location>
        <begin position="12"/>
        <end position="31"/>
    </location>
</feature>
<feature type="transmembrane region" description="Helical" evidence="1">
    <location>
        <begin position="70"/>
        <end position="90"/>
    </location>
</feature>
<proteinExistence type="predicted"/>
<feature type="transmembrane region" description="Helical" evidence="1">
    <location>
        <begin position="323"/>
        <end position="341"/>
    </location>
</feature>
<keyword evidence="3" id="KW-1185">Reference proteome</keyword>
<evidence type="ECO:0000313" key="2">
    <source>
        <dbReference type="EMBL" id="GLZ77938.1"/>
    </source>
</evidence>
<evidence type="ECO:0000256" key="1">
    <source>
        <dbReference type="SAM" id="Phobius"/>
    </source>
</evidence>
<feature type="transmembrane region" description="Helical" evidence="1">
    <location>
        <begin position="126"/>
        <end position="146"/>
    </location>
</feature>
<name>A0A9W6SL10_9ACTN</name>
<dbReference type="AlphaFoldDB" id="A0A9W6SL10"/>
<dbReference type="Pfam" id="PF06772">
    <property type="entry name" value="LtrA"/>
    <property type="match status" value="1"/>
</dbReference>
<reference evidence="2" key="1">
    <citation type="submission" date="2023-03" db="EMBL/GenBank/DDBJ databases">
        <title>Actinorhabdospora filicis NBRC 111898.</title>
        <authorList>
            <person name="Ichikawa N."/>
            <person name="Sato H."/>
            <person name="Tonouchi N."/>
        </authorList>
    </citation>
    <scope>NUCLEOTIDE SEQUENCE</scope>
    <source>
        <strain evidence="2">NBRC 111898</strain>
    </source>
</reference>
<sequence length="366" mass="39099">MWVNQRVSTLELFFDLVFVFTITQLTTLLAVGLDARALVQVLLMLGVIWWMYGGYAWVTNTVTLHNQLRRGLLITAMCGFQIIALAVPGAFGDDGLVFGLGYLVVTLVHTFLLAKGEGPGTRAAIARLGPLNLASALLVLTGGLLPVSPWRYIAWSAAFVLQVLTPYLRPGRIALAVRPEHFVERHGLVMIIALGESVVAIGVGAAGLDLGVPLIAAAVLGLILAYHLWWCYFGGDDTAAEHAMTAMTDPRHRSRVALHGYGYAHYPMLLGVVALAAGVKNAMHAPTAHAHLPAALALSGGVAVFLLGESWFRRILHIGRTRWRLLAAAAALAAIPLGLYVSSLAQLAALPVILAATFTAEARLSR</sequence>
<comment type="caution">
    <text evidence="2">The sequence shown here is derived from an EMBL/GenBank/DDBJ whole genome shotgun (WGS) entry which is preliminary data.</text>
</comment>
<dbReference type="Proteomes" id="UP001165079">
    <property type="component" value="Unassembled WGS sequence"/>
</dbReference>
<feature type="transmembrane region" description="Helical" evidence="1">
    <location>
        <begin position="214"/>
        <end position="235"/>
    </location>
</feature>
<evidence type="ECO:0000313" key="3">
    <source>
        <dbReference type="Proteomes" id="UP001165079"/>
    </source>
</evidence>
<feature type="transmembrane region" description="Helical" evidence="1">
    <location>
        <begin position="188"/>
        <end position="208"/>
    </location>
</feature>
<accession>A0A9W6SL10</accession>
<feature type="transmembrane region" description="Helical" evidence="1">
    <location>
        <begin position="37"/>
        <end position="58"/>
    </location>
</feature>
<keyword evidence="1" id="KW-1133">Transmembrane helix</keyword>
<keyword evidence="1" id="KW-0472">Membrane</keyword>
<feature type="transmembrane region" description="Helical" evidence="1">
    <location>
        <begin position="290"/>
        <end position="311"/>
    </location>
</feature>
<keyword evidence="1" id="KW-0812">Transmembrane</keyword>
<dbReference type="PANTHER" id="PTHR36840:SF1">
    <property type="entry name" value="BLL5714 PROTEIN"/>
    <property type="match status" value="1"/>
</dbReference>
<dbReference type="EMBL" id="BSTX01000002">
    <property type="protein sequence ID" value="GLZ77938.1"/>
    <property type="molecule type" value="Genomic_DNA"/>
</dbReference>
<organism evidence="2 3">
    <name type="scientific">Actinorhabdospora filicis</name>
    <dbReference type="NCBI Taxonomy" id="1785913"/>
    <lineage>
        <taxon>Bacteria</taxon>
        <taxon>Bacillati</taxon>
        <taxon>Actinomycetota</taxon>
        <taxon>Actinomycetes</taxon>
        <taxon>Micromonosporales</taxon>
        <taxon>Micromonosporaceae</taxon>
        <taxon>Actinorhabdospora</taxon>
    </lineage>
</organism>
<feature type="transmembrane region" description="Helical" evidence="1">
    <location>
        <begin position="152"/>
        <end position="168"/>
    </location>
</feature>
<dbReference type="PANTHER" id="PTHR36840">
    <property type="entry name" value="BLL5714 PROTEIN"/>
    <property type="match status" value="1"/>
</dbReference>
<gene>
    <name evidence="2" type="ORF">Afil01_27450</name>
</gene>
<dbReference type="InterPro" id="IPR010640">
    <property type="entry name" value="Low_temperature_requirement_A"/>
</dbReference>
<feature type="transmembrane region" description="Helical" evidence="1">
    <location>
        <begin position="96"/>
        <end position="114"/>
    </location>
</feature>